<sequence>MGAKTRSAKDMPNTLNQSEGIFLMAFVDKTLVCNECGKEFIFSAGEQEFYAEKGFKNEPVRCKSCRDERKKRSGFAGRKGQKQMYDAVCAECGSPTQVPFKPRDGRPIYCSSCFMKNR</sequence>
<evidence type="ECO:0000259" key="1">
    <source>
        <dbReference type="Pfam" id="PF13451"/>
    </source>
</evidence>
<dbReference type="Proteomes" id="UP000662904">
    <property type="component" value="Chromosome"/>
</dbReference>
<evidence type="ECO:0000313" key="4">
    <source>
        <dbReference type="Proteomes" id="UP000662904"/>
    </source>
</evidence>
<dbReference type="InterPro" id="IPR026363">
    <property type="entry name" value="CxxC-x17-CxxC_dom"/>
</dbReference>
<feature type="domain" description="Probable zinc-binding" evidence="1">
    <location>
        <begin position="27"/>
        <end position="73"/>
    </location>
</feature>
<organism evidence="3 4">
    <name type="scientific">Koleobacter methoxysyntrophicus</name>
    <dbReference type="NCBI Taxonomy" id="2751313"/>
    <lineage>
        <taxon>Bacteria</taxon>
        <taxon>Bacillati</taxon>
        <taxon>Bacillota</taxon>
        <taxon>Clostridia</taxon>
        <taxon>Koleobacterales</taxon>
        <taxon>Koleobacteraceae</taxon>
        <taxon>Koleobacter</taxon>
    </lineage>
</organism>
<accession>A0A8A0RQ65</accession>
<dbReference type="Pfam" id="PF13451">
    <property type="entry name" value="zf_Tbcl"/>
    <property type="match status" value="1"/>
</dbReference>
<proteinExistence type="predicted"/>
<dbReference type="InterPro" id="IPR025306">
    <property type="entry name" value="Zn-bnd_dom_prob"/>
</dbReference>
<dbReference type="AlphaFoldDB" id="A0A8A0RQ65"/>
<feature type="domain" description="CxxC-x17-CxxC" evidence="2">
    <location>
        <begin position="82"/>
        <end position="118"/>
    </location>
</feature>
<gene>
    <name evidence="3" type="ORF">H0A61_02798</name>
</gene>
<reference evidence="3" key="1">
    <citation type="submission" date="2020-07" db="EMBL/GenBank/DDBJ databases">
        <title>Koleobacter methoxysyntrophicus gen. nov., sp. nov., a novel anaerobic bacterium isolated from deep subsurface oil field and proposal of Koleobacterales ord. nov. in the phylum Firmicutes.</title>
        <authorList>
            <person name="Sakamoto S."/>
            <person name="Tamaki H."/>
        </authorList>
    </citation>
    <scope>NUCLEOTIDE SEQUENCE</scope>
    <source>
        <strain evidence="3">NRmbB1</strain>
    </source>
</reference>
<name>A0A8A0RQ65_9FIRM</name>
<evidence type="ECO:0008006" key="5">
    <source>
        <dbReference type="Google" id="ProtNLM"/>
    </source>
</evidence>
<dbReference type="KEGG" id="kme:H0A61_02798"/>
<dbReference type="NCBIfam" id="TIGR04272">
    <property type="entry name" value="cxxc_cxxc_Mbark"/>
    <property type="match status" value="1"/>
</dbReference>
<dbReference type="EMBL" id="CP059066">
    <property type="protein sequence ID" value="QSQ10393.1"/>
    <property type="molecule type" value="Genomic_DNA"/>
</dbReference>
<keyword evidence="4" id="KW-1185">Reference proteome</keyword>
<dbReference type="Pfam" id="PF23477">
    <property type="entry name" value="zf_Tbcl_2"/>
    <property type="match status" value="1"/>
</dbReference>
<protein>
    <recommendedName>
        <fullName evidence="5">Zinc-binding domain-containing protein</fullName>
    </recommendedName>
</protein>
<evidence type="ECO:0000259" key="2">
    <source>
        <dbReference type="Pfam" id="PF23477"/>
    </source>
</evidence>
<evidence type="ECO:0000313" key="3">
    <source>
        <dbReference type="EMBL" id="QSQ10393.1"/>
    </source>
</evidence>